<dbReference type="OrthoDB" id="5401144at2"/>
<dbReference type="PANTHER" id="PTHR36304">
    <property type="entry name" value="DOMAIN GTPASE-ACTIVATING PROTEIN, PUTATIVE-RELATED-RELATED"/>
    <property type="match status" value="1"/>
</dbReference>
<dbReference type="Proteomes" id="UP000182517">
    <property type="component" value="Chromosome"/>
</dbReference>
<dbReference type="EMBL" id="CP015519">
    <property type="protein sequence ID" value="APG27715.1"/>
    <property type="molecule type" value="Genomic_DNA"/>
</dbReference>
<protein>
    <recommendedName>
        <fullName evidence="1">PatA-like N-terminal domain-containing protein</fullName>
    </recommendedName>
</protein>
<dbReference type="Pfam" id="PF14332">
    <property type="entry name" value="DUF4388"/>
    <property type="match status" value="1"/>
</dbReference>
<evidence type="ECO:0000259" key="1">
    <source>
        <dbReference type="Pfam" id="PF14332"/>
    </source>
</evidence>
<dbReference type="InterPro" id="IPR025497">
    <property type="entry name" value="PatA-like_N"/>
</dbReference>
<dbReference type="AlphaFoldDB" id="A0A1L3GP89"/>
<organism evidence="2 3">
    <name type="scientific">Syntrophotalea acetylenivorans</name>
    <dbReference type="NCBI Taxonomy" id="1842532"/>
    <lineage>
        <taxon>Bacteria</taxon>
        <taxon>Pseudomonadati</taxon>
        <taxon>Thermodesulfobacteriota</taxon>
        <taxon>Desulfuromonadia</taxon>
        <taxon>Desulfuromonadales</taxon>
        <taxon>Syntrophotaleaceae</taxon>
        <taxon>Syntrophotalea</taxon>
    </lineage>
</organism>
<evidence type="ECO:0000313" key="3">
    <source>
        <dbReference type="Proteomes" id="UP000182517"/>
    </source>
</evidence>
<accession>A0A1L3GP89</accession>
<dbReference type="STRING" id="1842532.A7E78_07610"/>
<feature type="domain" description="PatA-like N-terminal" evidence="1">
    <location>
        <begin position="49"/>
        <end position="202"/>
    </location>
</feature>
<keyword evidence="3" id="KW-1185">Reference proteome</keyword>
<dbReference type="RefSeq" id="WP_072283682.1">
    <property type="nucleotide sequence ID" value="NZ_CP015519.1"/>
</dbReference>
<gene>
    <name evidence="2" type="ORF">A7E78_07610</name>
</gene>
<dbReference type="PANTHER" id="PTHR36304:SF4">
    <property type="entry name" value="DUF4388 DOMAIN-CONTAINING PROTEIN"/>
    <property type="match status" value="1"/>
</dbReference>
<dbReference type="KEGG" id="pef:A7E78_07610"/>
<sequence>MKQTSIDSSGRLALPFYAAKELGGHSLELASHGPGHLFVIDPENPVQMAGRLGDIALVDLLSFFNMFRKTGVLCLELKGGRKEIYFKLGEIVFATSTFAEEHLCEILYDQGKLDRDALHKARQLAGSQAQIGKCLVEKKIVTAKDLWLASRYQVEVSIYNLFLAAEGSFYYEDREVEEDQAVRLSTSTQNLIMEGLRRVDERTLFMRQIRSLETIPMPTDKEATNLGEQEQVMLDVIGRGRLNVKSVLRRSGVAELDGLRLLHQLVSKGLVRIEDAPSFAIGGDIGEMLKVFNGVLVLLYRRIVENNPRFNDELRNFLRAVPSPFSYVFRDVALLDDGSVDGGRILANLAGLEERDKKKLLAEALSELVYMECHAARRDLGNAASAELLQRVQEIPRRIKNILERKS</sequence>
<proteinExistence type="predicted"/>
<name>A0A1L3GP89_9BACT</name>
<evidence type="ECO:0000313" key="2">
    <source>
        <dbReference type="EMBL" id="APG27715.1"/>
    </source>
</evidence>
<reference evidence="2 3" key="1">
    <citation type="journal article" date="2017" name="Genome Announc.">
        <title>Complete Genome Sequences of Two Acetylene-Fermenting Pelobacter acetylenicus Strains.</title>
        <authorList>
            <person name="Sutton J.M."/>
            <person name="Baesman S.M."/>
            <person name="Fierst J.L."/>
            <person name="Poret-Peterson A.T."/>
            <person name="Oremland R.S."/>
            <person name="Dunlap D.S."/>
            <person name="Akob D.M."/>
        </authorList>
    </citation>
    <scope>NUCLEOTIDE SEQUENCE [LARGE SCALE GENOMIC DNA]</scope>
    <source>
        <strain evidence="2 3">SFB93</strain>
    </source>
</reference>